<evidence type="ECO:0000256" key="4">
    <source>
        <dbReference type="ARBA" id="ARBA00022692"/>
    </source>
</evidence>
<sequence length="86" mass="8903">MLHWIWVLIVGAIIGLAAGFITGKGGSMGFIANTIAGLVGSTLGQAIFGEWGPQMAGMAIVPSILGAIILVALVSFIMSIFKRQTE</sequence>
<name>A0A0D5MH88_LACHE</name>
<evidence type="ECO:0000256" key="7">
    <source>
        <dbReference type="SAM" id="Phobius"/>
    </source>
</evidence>
<dbReference type="EMBL" id="CP019581">
    <property type="protein sequence ID" value="AZK91776.1"/>
    <property type="molecule type" value="Genomic_DNA"/>
</dbReference>
<dbReference type="GO" id="GO:0005886">
    <property type="term" value="C:plasma membrane"/>
    <property type="evidence" value="ECO:0007669"/>
    <property type="project" value="UniProtKB-SubCell"/>
</dbReference>
<dbReference type="Proteomes" id="UP000618094">
    <property type="component" value="Unassembled WGS sequence"/>
</dbReference>
<evidence type="ECO:0000313" key="15">
    <source>
        <dbReference type="Proteomes" id="UP000601587"/>
    </source>
</evidence>
<evidence type="ECO:0000313" key="9">
    <source>
        <dbReference type="EMBL" id="AZK91776.1"/>
    </source>
</evidence>
<evidence type="ECO:0000256" key="5">
    <source>
        <dbReference type="ARBA" id="ARBA00022989"/>
    </source>
</evidence>
<proteinExistence type="inferred from homology"/>
<dbReference type="InterPro" id="IPR007341">
    <property type="entry name" value="Transgly_assoc"/>
</dbReference>
<dbReference type="KEGG" id="lhd:HUO_00995"/>
<comment type="subcellular location">
    <subcellularLocation>
        <location evidence="1">Cell membrane</location>
        <topology evidence="1">Multi-pass membrane protein</topology>
    </subcellularLocation>
</comment>
<reference evidence="10" key="4">
    <citation type="submission" date="2020-07" db="EMBL/GenBank/DDBJ databases">
        <title>Draft genome sequence of Lactobacillus helveticus strain H-8.</title>
        <authorList>
            <person name="Endo A."/>
            <person name="Maeno S."/>
            <person name="Kido Y."/>
        </authorList>
    </citation>
    <scope>NUCLEOTIDE SEQUENCE</scope>
    <source>
        <strain evidence="10">H-8</strain>
    </source>
</reference>
<evidence type="ECO:0000256" key="1">
    <source>
        <dbReference type="ARBA" id="ARBA00004651"/>
    </source>
</evidence>
<gene>
    <name evidence="8" type="ORF">ALV80_00145</name>
    <name evidence="12" type="ORF">IMAU50013_02089</name>
    <name evidence="9" type="ORF">LH5_01536</name>
    <name evidence="10" type="ORF">LHEH8_04450</name>
    <name evidence="11" type="ORF">LHEJCM1062_15350</name>
</gene>
<evidence type="ECO:0000313" key="13">
    <source>
        <dbReference type="Proteomes" id="UP000063930"/>
    </source>
</evidence>
<evidence type="ECO:0000313" key="11">
    <source>
        <dbReference type="EMBL" id="GFP13663.1"/>
    </source>
</evidence>
<evidence type="ECO:0000256" key="2">
    <source>
        <dbReference type="ARBA" id="ARBA00011006"/>
    </source>
</evidence>
<keyword evidence="6 7" id="KW-0472">Membrane</keyword>
<accession>A0A0D5MH88</accession>
<dbReference type="EMBL" id="BLYV01000340">
    <property type="protein sequence ID" value="GFP13663.1"/>
    <property type="molecule type" value="Genomic_DNA"/>
</dbReference>
<reference evidence="12" key="3">
    <citation type="submission" date="2019-09" db="EMBL/GenBank/DDBJ databases">
        <title>Comparative genomic analysis of Lactobacillus helveticus.</title>
        <authorList>
            <person name="Zhang H."/>
            <person name="Chen Y."/>
            <person name="Zhong Z."/>
        </authorList>
    </citation>
    <scope>NUCLEOTIDE SEQUENCE</scope>
    <source>
        <strain evidence="12">IMAU50013</strain>
    </source>
</reference>
<dbReference type="Proteomes" id="UP000630086">
    <property type="component" value="Unassembled WGS sequence"/>
</dbReference>
<dbReference type="PANTHER" id="PTHR33884">
    <property type="entry name" value="UPF0410 PROTEIN YMGE"/>
    <property type="match status" value="1"/>
</dbReference>
<evidence type="ECO:0000313" key="8">
    <source>
        <dbReference type="EMBL" id="ALI51717.1"/>
    </source>
</evidence>
<reference evidence="8 13" key="1">
    <citation type="submission" date="2015-08" db="EMBL/GenBank/DDBJ databases">
        <title>Complete genome sequence of Lactobacillus helveticus CAUH18, a probiotic strain originated from koumiss.</title>
        <authorList>
            <person name="Yang Y."/>
            <person name="Hao Y."/>
        </authorList>
    </citation>
    <scope>NUCLEOTIDE SEQUENCE [LARGE SCALE GENOMIC DNA]</scope>
    <source>
        <strain evidence="8 13">CAUH18</strain>
    </source>
</reference>
<evidence type="ECO:0000256" key="6">
    <source>
        <dbReference type="ARBA" id="ARBA00023136"/>
    </source>
</evidence>
<keyword evidence="5 7" id="KW-1133">Transmembrane helix</keyword>
<dbReference type="GeneID" id="99757679"/>
<keyword evidence="3" id="KW-1003">Cell membrane</keyword>
<dbReference type="PANTHER" id="PTHR33884:SF3">
    <property type="entry name" value="UPF0410 PROTEIN YMGE"/>
    <property type="match status" value="1"/>
</dbReference>
<dbReference type="Pfam" id="PF04226">
    <property type="entry name" value="Transgly_assoc"/>
    <property type="match status" value="1"/>
</dbReference>
<feature type="transmembrane region" description="Helical" evidence="7">
    <location>
        <begin position="30"/>
        <end position="48"/>
    </location>
</feature>
<dbReference type="Proteomes" id="UP000267945">
    <property type="component" value="Chromosome"/>
</dbReference>
<dbReference type="EMBL" id="WCGB01000090">
    <property type="protein sequence ID" value="NRN92522.1"/>
    <property type="molecule type" value="Genomic_DNA"/>
</dbReference>
<organism evidence="12 15">
    <name type="scientific">Lactobacillus helveticus</name>
    <name type="common">Lactobacillus suntoryeus</name>
    <dbReference type="NCBI Taxonomy" id="1587"/>
    <lineage>
        <taxon>Bacteria</taxon>
        <taxon>Bacillati</taxon>
        <taxon>Bacillota</taxon>
        <taxon>Bacilli</taxon>
        <taxon>Lactobacillales</taxon>
        <taxon>Lactobacillaceae</taxon>
        <taxon>Lactobacillus</taxon>
    </lineage>
</organism>
<reference evidence="9 14" key="2">
    <citation type="submission" date="2017-02" db="EMBL/GenBank/DDBJ databases">
        <title>Complete genome sequence of Lactobacillus helveticus.</title>
        <authorList>
            <person name="Kim J.F."/>
            <person name="Chung Y."/>
            <person name="Kwak M."/>
        </authorList>
    </citation>
    <scope>NUCLEOTIDE SEQUENCE [LARGE SCALE GENOMIC DNA]</scope>
    <source>
        <strain evidence="9 14">LH5</strain>
    </source>
</reference>
<dbReference type="RefSeq" id="WP_003631749.1">
    <property type="nucleotide sequence ID" value="NZ_AP023028.1"/>
</dbReference>
<dbReference type="AlphaFoldDB" id="A0A0D5MH88"/>
<protein>
    <submittedName>
        <fullName evidence="10">Membrane protein</fullName>
    </submittedName>
    <submittedName>
        <fullName evidence="9">Transglycosylase associated protein</fullName>
    </submittedName>
</protein>
<reference evidence="11" key="5">
    <citation type="submission" date="2020-07" db="EMBL/GenBank/DDBJ databases">
        <title>Draft genome sequence of Lactobacillus helveticus strain JCM 1062.</title>
        <authorList>
            <person name="Endo A."/>
            <person name="Maeno S."/>
            <person name="Kido Y."/>
        </authorList>
    </citation>
    <scope>NUCLEOTIDE SEQUENCE</scope>
    <source>
        <strain evidence="11">JCM 1062</strain>
    </source>
</reference>
<dbReference type="EMBL" id="CP012381">
    <property type="protein sequence ID" value="ALI51717.1"/>
    <property type="molecule type" value="Genomic_DNA"/>
</dbReference>
<comment type="similarity">
    <text evidence="2">Belongs to the UPF0410 family.</text>
</comment>
<dbReference type="Proteomes" id="UP000063930">
    <property type="component" value="Chromosome"/>
</dbReference>
<evidence type="ECO:0000313" key="10">
    <source>
        <dbReference type="EMBL" id="GFO98689.1"/>
    </source>
</evidence>
<evidence type="ECO:0000256" key="3">
    <source>
        <dbReference type="ARBA" id="ARBA00022475"/>
    </source>
</evidence>
<evidence type="ECO:0000313" key="14">
    <source>
        <dbReference type="Proteomes" id="UP000267945"/>
    </source>
</evidence>
<dbReference type="EMBL" id="BLYO01000101">
    <property type="protein sequence ID" value="GFO98689.1"/>
    <property type="molecule type" value="Genomic_DNA"/>
</dbReference>
<keyword evidence="4 7" id="KW-0812">Transmembrane</keyword>
<feature type="transmembrane region" description="Helical" evidence="7">
    <location>
        <begin position="6"/>
        <end position="23"/>
    </location>
</feature>
<evidence type="ECO:0000313" key="12">
    <source>
        <dbReference type="EMBL" id="NRN92522.1"/>
    </source>
</evidence>
<dbReference type="Proteomes" id="UP000601587">
    <property type="component" value="Unassembled WGS sequence"/>
</dbReference>
<feature type="transmembrane region" description="Helical" evidence="7">
    <location>
        <begin position="60"/>
        <end position="81"/>
    </location>
</feature>